<dbReference type="AlphaFoldDB" id="A0AAN5I2W9"/>
<evidence type="ECO:0000256" key="5">
    <source>
        <dbReference type="ARBA" id="ARBA00023137"/>
    </source>
</evidence>
<dbReference type="GO" id="GO:0005524">
    <property type="term" value="F:ATP binding"/>
    <property type="evidence" value="ECO:0007669"/>
    <property type="project" value="UniProtKB-KW"/>
</dbReference>
<dbReference type="FunFam" id="1.10.510.10:FF:000554">
    <property type="entry name" value="Predicted protein"/>
    <property type="match status" value="1"/>
</dbReference>
<dbReference type="PROSITE" id="PS50011">
    <property type="entry name" value="PROTEIN_KINASE_DOM"/>
    <property type="match status" value="1"/>
</dbReference>
<evidence type="ECO:0000313" key="9">
    <source>
        <dbReference type="Proteomes" id="UP001328107"/>
    </source>
</evidence>
<evidence type="ECO:0000256" key="2">
    <source>
        <dbReference type="ARBA" id="ARBA00022741"/>
    </source>
</evidence>
<dbReference type="InterPro" id="IPR020635">
    <property type="entry name" value="Tyr_kinase_cat_dom"/>
</dbReference>
<dbReference type="PANTHER" id="PTHR24416">
    <property type="entry name" value="TYROSINE-PROTEIN KINASE RECEPTOR"/>
    <property type="match status" value="1"/>
</dbReference>
<keyword evidence="2" id="KW-0547">Nucleotide-binding</keyword>
<keyword evidence="6" id="KW-0472">Membrane</keyword>
<dbReference type="PROSITE" id="PS00109">
    <property type="entry name" value="PROTEIN_KINASE_TYR"/>
    <property type="match status" value="1"/>
</dbReference>
<name>A0AAN5I2W9_9BILA</name>
<keyword evidence="6" id="KW-0812">Transmembrane</keyword>
<dbReference type="InterPro" id="IPR001245">
    <property type="entry name" value="Ser-Thr/Tyr_kinase_cat_dom"/>
</dbReference>
<protein>
    <recommendedName>
        <fullName evidence="7">Protein kinase domain-containing protein</fullName>
    </recommendedName>
</protein>
<dbReference type="InterPro" id="IPR008266">
    <property type="entry name" value="Tyr_kinase_AS"/>
</dbReference>
<dbReference type="Gene3D" id="1.10.510.10">
    <property type="entry name" value="Transferase(Phosphotransferase) domain 1"/>
    <property type="match status" value="1"/>
</dbReference>
<accession>A0AAN5I2W9</accession>
<keyword evidence="4" id="KW-0067">ATP-binding</keyword>
<evidence type="ECO:0000313" key="8">
    <source>
        <dbReference type="EMBL" id="GMR49530.1"/>
    </source>
</evidence>
<keyword evidence="1" id="KW-0808">Transferase</keyword>
<dbReference type="InterPro" id="IPR000719">
    <property type="entry name" value="Prot_kinase_dom"/>
</dbReference>
<dbReference type="GO" id="GO:0007169">
    <property type="term" value="P:cell surface receptor protein tyrosine kinase signaling pathway"/>
    <property type="evidence" value="ECO:0007669"/>
    <property type="project" value="TreeGrafter"/>
</dbReference>
<dbReference type="PANTHER" id="PTHR24416:SF583">
    <property type="entry name" value="RECEPTOR PROTEIN-TYROSINE KINASE"/>
    <property type="match status" value="1"/>
</dbReference>
<keyword evidence="9" id="KW-1185">Reference proteome</keyword>
<keyword evidence="6" id="KW-1133">Transmembrane helix</keyword>
<keyword evidence="5" id="KW-0829">Tyrosine-protein kinase</keyword>
<dbReference type="InterPro" id="IPR011009">
    <property type="entry name" value="Kinase-like_dom_sf"/>
</dbReference>
<feature type="transmembrane region" description="Helical" evidence="6">
    <location>
        <begin position="80"/>
        <end position="102"/>
    </location>
</feature>
<reference evidence="9" key="1">
    <citation type="submission" date="2022-10" db="EMBL/GenBank/DDBJ databases">
        <title>Genome assembly of Pristionchus species.</title>
        <authorList>
            <person name="Yoshida K."/>
            <person name="Sommer R.J."/>
        </authorList>
    </citation>
    <scope>NUCLEOTIDE SEQUENCE [LARGE SCALE GENOMIC DNA]</scope>
    <source>
        <strain evidence="9">RS5460</strain>
    </source>
</reference>
<evidence type="ECO:0000256" key="3">
    <source>
        <dbReference type="ARBA" id="ARBA00022777"/>
    </source>
</evidence>
<dbReference type="InterPro" id="IPR050122">
    <property type="entry name" value="RTK"/>
</dbReference>
<evidence type="ECO:0000259" key="7">
    <source>
        <dbReference type="PROSITE" id="PS50011"/>
    </source>
</evidence>
<dbReference type="PRINTS" id="PR00109">
    <property type="entry name" value="TYRKINASE"/>
</dbReference>
<feature type="non-terminal residue" evidence="8">
    <location>
        <position position="186"/>
    </location>
</feature>
<sequence length="186" mass="21836">REWRENREEFLASRGIVHRDIAARNIMVDMRETCKVGDFGLSRSIGKEQGNYLFQARKLPLKWMPPESIEKYYFSTATDVWSFGILLFEIMTLGGTPYAGWLMAELFNRLKRGERMEKPDNCTDKLYEIMCKCWADLPSNRPTFTVLRKQLAELLEDAQQGDYDYYLKLNAKAHYYVLESSAYDLI</sequence>
<dbReference type="GO" id="GO:0043235">
    <property type="term" value="C:receptor complex"/>
    <property type="evidence" value="ECO:0007669"/>
    <property type="project" value="TreeGrafter"/>
</dbReference>
<dbReference type="GO" id="GO:0004714">
    <property type="term" value="F:transmembrane receptor protein tyrosine kinase activity"/>
    <property type="evidence" value="ECO:0007669"/>
    <property type="project" value="TreeGrafter"/>
</dbReference>
<dbReference type="GO" id="GO:0005886">
    <property type="term" value="C:plasma membrane"/>
    <property type="evidence" value="ECO:0007669"/>
    <property type="project" value="TreeGrafter"/>
</dbReference>
<evidence type="ECO:0000256" key="1">
    <source>
        <dbReference type="ARBA" id="ARBA00022679"/>
    </source>
</evidence>
<evidence type="ECO:0000256" key="4">
    <source>
        <dbReference type="ARBA" id="ARBA00022840"/>
    </source>
</evidence>
<organism evidence="8 9">
    <name type="scientific">Pristionchus mayeri</name>
    <dbReference type="NCBI Taxonomy" id="1317129"/>
    <lineage>
        <taxon>Eukaryota</taxon>
        <taxon>Metazoa</taxon>
        <taxon>Ecdysozoa</taxon>
        <taxon>Nematoda</taxon>
        <taxon>Chromadorea</taxon>
        <taxon>Rhabditida</taxon>
        <taxon>Rhabditina</taxon>
        <taxon>Diplogasteromorpha</taxon>
        <taxon>Diplogasteroidea</taxon>
        <taxon>Neodiplogasteridae</taxon>
        <taxon>Pristionchus</taxon>
    </lineage>
</organism>
<keyword evidence="3" id="KW-0418">Kinase</keyword>
<feature type="domain" description="Protein kinase" evidence="7">
    <location>
        <begin position="1"/>
        <end position="155"/>
    </location>
</feature>
<comment type="caution">
    <text evidence="8">The sequence shown here is derived from an EMBL/GenBank/DDBJ whole genome shotgun (WGS) entry which is preliminary data.</text>
</comment>
<evidence type="ECO:0000256" key="6">
    <source>
        <dbReference type="SAM" id="Phobius"/>
    </source>
</evidence>
<dbReference type="SUPFAM" id="SSF56112">
    <property type="entry name" value="Protein kinase-like (PK-like)"/>
    <property type="match status" value="1"/>
</dbReference>
<dbReference type="Pfam" id="PF07714">
    <property type="entry name" value="PK_Tyr_Ser-Thr"/>
    <property type="match status" value="1"/>
</dbReference>
<feature type="non-terminal residue" evidence="8">
    <location>
        <position position="1"/>
    </location>
</feature>
<dbReference type="EMBL" id="BTRK01000004">
    <property type="protein sequence ID" value="GMR49530.1"/>
    <property type="molecule type" value="Genomic_DNA"/>
</dbReference>
<dbReference type="SMART" id="SM00219">
    <property type="entry name" value="TyrKc"/>
    <property type="match status" value="1"/>
</dbReference>
<dbReference type="Proteomes" id="UP001328107">
    <property type="component" value="Unassembled WGS sequence"/>
</dbReference>
<proteinExistence type="predicted"/>
<gene>
    <name evidence="8" type="ORF">PMAYCL1PPCAC_19725</name>
</gene>